<protein>
    <submittedName>
        <fullName evidence="11">Putative secreted protein (Por secretion system target)</fullName>
    </submittedName>
</protein>
<evidence type="ECO:0000256" key="6">
    <source>
        <dbReference type="ARBA" id="ARBA00022833"/>
    </source>
</evidence>
<evidence type="ECO:0000256" key="2">
    <source>
        <dbReference type="ARBA" id="ARBA00022670"/>
    </source>
</evidence>
<keyword evidence="12" id="KW-1185">Reference proteome</keyword>
<dbReference type="GO" id="GO:0004252">
    <property type="term" value="F:serine-type endopeptidase activity"/>
    <property type="evidence" value="ECO:0007669"/>
    <property type="project" value="InterPro"/>
</dbReference>
<dbReference type="Pfam" id="PF05572">
    <property type="entry name" value="Peptidase_M43"/>
    <property type="match status" value="1"/>
</dbReference>
<evidence type="ECO:0000256" key="9">
    <source>
        <dbReference type="SAM" id="SignalP"/>
    </source>
</evidence>
<dbReference type="EMBL" id="QREI01000001">
    <property type="protein sequence ID" value="REE27813.1"/>
    <property type="molecule type" value="Genomic_DNA"/>
</dbReference>
<reference evidence="11 12" key="1">
    <citation type="submission" date="2018-07" db="EMBL/GenBank/DDBJ databases">
        <title>Genomic Encyclopedia of Type Strains, Phase III (KMG-III): the genomes of soil and plant-associated and newly described type strains.</title>
        <authorList>
            <person name="Whitman W."/>
        </authorList>
    </citation>
    <scope>NUCLEOTIDE SEQUENCE [LARGE SCALE GENOMIC DNA]</scope>
    <source>
        <strain evidence="11 12">CECT 7948</strain>
    </source>
</reference>
<evidence type="ECO:0000256" key="7">
    <source>
        <dbReference type="ARBA" id="ARBA00023049"/>
    </source>
</evidence>
<evidence type="ECO:0000256" key="1">
    <source>
        <dbReference type="ARBA" id="ARBA00008721"/>
    </source>
</evidence>
<comment type="caution">
    <text evidence="11">The sequence shown here is derived from an EMBL/GenBank/DDBJ whole genome shotgun (WGS) entry which is preliminary data.</text>
</comment>
<dbReference type="InterPro" id="IPR008754">
    <property type="entry name" value="Peptidase_M43"/>
</dbReference>
<dbReference type="SUPFAM" id="SSF55486">
    <property type="entry name" value="Metalloproteases ('zincins'), catalytic domain"/>
    <property type="match status" value="1"/>
</dbReference>
<sequence>MNTNFTLKAIFTLILFSCFVSITAQERSCGMLEYMDQQMQDPEFAREYELSQEKFKVKLQQLLSEENFSQRGGNPIVIPVAVHFPTANEADRACLEALAQNQIDILNADYTATNADISQWNAASGFYPNTGLGVASISFCMALSDHPVGLDSELLEGNPAVTIGYDFGNGGNTDSNWGGYMNFVIRPLGGLLGFSPLGGSIAAGQAVTISTTAFGSGSGCSGSGIVPSFPFNLGRTTTHELGHFYNLAHTFNGDGNGVCGSGGDGIADTPEVANSTYGCPSVGNVAGCVPGETALTMSFMDYGDDRCLYMFSAGQATRMDAWVAAIASQIKPGVCSPAEPGFQIASNNSEILSCPTTDTEAVFNFSYTTIQGFDESTVFEATGAPAGATVTFSPTTLSSSGSFTMTIGNLDTTATGEYTIAVTGTSSPGSVVDIVDVLLKNTCTAIVCDTYASDANLALNIADGNSGQAGQPLLQHIISIPDLAIIEGITVNVDVTHTYIGDLIVRIIHPDGATFIDVYNSDCDNDANFDITFDDEAGALACASPTIGTFAPREALSEFNGMQAQGDWTILIADFFAQDTGNLNDWSITICAEEALSVDEFSLSDFAIFPNPNSGEFSVKLNSNSGNAINIDVFDIRGRRIFNNSYTNSANFNQTINLNNAKSGMYLVTISDGANKITKKIIVK</sequence>
<feature type="chain" id="PRO_5017648583" evidence="9">
    <location>
        <begin position="25"/>
        <end position="684"/>
    </location>
</feature>
<proteinExistence type="inferred from homology"/>
<dbReference type="Pfam" id="PF01483">
    <property type="entry name" value="P_proprotein"/>
    <property type="match status" value="1"/>
</dbReference>
<gene>
    <name evidence="11" type="ORF">DFQ09_101652</name>
</gene>
<dbReference type="GO" id="GO:0046872">
    <property type="term" value="F:metal ion binding"/>
    <property type="evidence" value="ECO:0007669"/>
    <property type="project" value="UniProtKB-KW"/>
</dbReference>
<keyword evidence="4 9" id="KW-0732">Signal</keyword>
<dbReference type="NCBIfam" id="TIGR04183">
    <property type="entry name" value="Por_Secre_tail"/>
    <property type="match status" value="1"/>
</dbReference>
<evidence type="ECO:0000259" key="10">
    <source>
        <dbReference type="PROSITE" id="PS51829"/>
    </source>
</evidence>
<comment type="similarity">
    <text evidence="1">Belongs to the peptidase M43B family.</text>
</comment>
<dbReference type="Pfam" id="PF18962">
    <property type="entry name" value="Por_Secre_tail"/>
    <property type="match status" value="1"/>
</dbReference>
<evidence type="ECO:0000256" key="8">
    <source>
        <dbReference type="ARBA" id="ARBA00023157"/>
    </source>
</evidence>
<dbReference type="InterPro" id="IPR002884">
    <property type="entry name" value="P_dom"/>
</dbReference>
<evidence type="ECO:0000256" key="4">
    <source>
        <dbReference type="ARBA" id="ARBA00022729"/>
    </source>
</evidence>
<keyword evidence="8" id="KW-1015">Disulfide bond</keyword>
<keyword evidence="6" id="KW-0862">Zinc</keyword>
<dbReference type="GO" id="GO:0008237">
    <property type="term" value="F:metallopeptidase activity"/>
    <property type="evidence" value="ECO:0007669"/>
    <property type="project" value="UniProtKB-KW"/>
</dbReference>
<evidence type="ECO:0000256" key="3">
    <source>
        <dbReference type="ARBA" id="ARBA00022723"/>
    </source>
</evidence>
<keyword evidence="3" id="KW-0479">Metal-binding</keyword>
<keyword evidence="7" id="KW-0482">Metalloprotease</keyword>
<dbReference type="Gene3D" id="2.60.120.260">
    <property type="entry name" value="Galactose-binding domain-like"/>
    <property type="match status" value="1"/>
</dbReference>
<feature type="signal peptide" evidence="9">
    <location>
        <begin position="1"/>
        <end position="24"/>
    </location>
</feature>
<dbReference type="InterPro" id="IPR008979">
    <property type="entry name" value="Galactose-bd-like_sf"/>
</dbReference>
<dbReference type="SUPFAM" id="SSF49785">
    <property type="entry name" value="Galactose-binding domain-like"/>
    <property type="match status" value="1"/>
</dbReference>
<name>A0A3D9N6N0_9FLAO</name>
<dbReference type="Gene3D" id="3.40.390.10">
    <property type="entry name" value="Collagenase (Catalytic Domain)"/>
    <property type="match status" value="1"/>
</dbReference>
<evidence type="ECO:0000313" key="12">
    <source>
        <dbReference type="Proteomes" id="UP000256919"/>
    </source>
</evidence>
<organism evidence="11 12">
    <name type="scientific">Winogradskyella pacifica</name>
    <dbReference type="NCBI Taxonomy" id="664642"/>
    <lineage>
        <taxon>Bacteria</taxon>
        <taxon>Pseudomonadati</taxon>
        <taxon>Bacteroidota</taxon>
        <taxon>Flavobacteriia</taxon>
        <taxon>Flavobacteriales</taxon>
        <taxon>Flavobacteriaceae</taxon>
        <taxon>Winogradskyella</taxon>
    </lineage>
</organism>
<dbReference type="PROSITE" id="PS51829">
    <property type="entry name" value="P_HOMO_B"/>
    <property type="match status" value="1"/>
</dbReference>
<dbReference type="InterPro" id="IPR026444">
    <property type="entry name" value="Secre_tail"/>
</dbReference>
<keyword evidence="5" id="KW-0378">Hydrolase</keyword>
<dbReference type="AlphaFoldDB" id="A0A3D9N6N0"/>
<dbReference type="PANTHER" id="PTHR47466">
    <property type="match status" value="1"/>
</dbReference>
<evidence type="ECO:0000256" key="5">
    <source>
        <dbReference type="ARBA" id="ARBA00022801"/>
    </source>
</evidence>
<evidence type="ECO:0000313" key="11">
    <source>
        <dbReference type="EMBL" id="REE27813.1"/>
    </source>
</evidence>
<keyword evidence="2" id="KW-0645">Protease</keyword>
<dbReference type="Proteomes" id="UP000256919">
    <property type="component" value="Unassembled WGS sequence"/>
</dbReference>
<accession>A0A3D9N6N0</accession>
<dbReference type="GO" id="GO:0006508">
    <property type="term" value="P:proteolysis"/>
    <property type="evidence" value="ECO:0007669"/>
    <property type="project" value="UniProtKB-KW"/>
</dbReference>
<dbReference type="OrthoDB" id="9792152at2"/>
<feature type="domain" description="P/Homo B" evidence="10">
    <location>
        <begin position="441"/>
        <end position="596"/>
    </location>
</feature>
<dbReference type="InterPro" id="IPR024079">
    <property type="entry name" value="MetalloPept_cat_dom_sf"/>
</dbReference>
<dbReference type="RefSeq" id="WP_115808150.1">
    <property type="nucleotide sequence ID" value="NZ_QREI01000001.1"/>
</dbReference>
<dbReference type="PANTHER" id="PTHR47466:SF1">
    <property type="entry name" value="METALLOPROTEASE MEP1 (AFU_ORTHOLOGUE AFUA_1G07730)-RELATED"/>
    <property type="match status" value="1"/>
</dbReference>